<evidence type="ECO:0000313" key="5">
    <source>
        <dbReference type="EMBL" id="SHF04123.1"/>
    </source>
</evidence>
<dbReference type="CDD" id="cd00130">
    <property type="entry name" value="PAS"/>
    <property type="match status" value="1"/>
</dbReference>
<dbReference type="STRING" id="1484053.SAMN05444274_103328"/>
<dbReference type="GO" id="GO:0000160">
    <property type="term" value="P:phosphorelay signal transduction system"/>
    <property type="evidence" value="ECO:0007669"/>
    <property type="project" value="UniProtKB-KW"/>
</dbReference>
<evidence type="ECO:0000259" key="4">
    <source>
        <dbReference type="PROSITE" id="PS50110"/>
    </source>
</evidence>
<evidence type="ECO:0000256" key="2">
    <source>
        <dbReference type="ARBA" id="ARBA00023012"/>
    </source>
</evidence>
<dbReference type="EMBL" id="FQUM01000003">
    <property type="protein sequence ID" value="SHF04123.1"/>
    <property type="molecule type" value="Genomic_DNA"/>
</dbReference>
<protein>
    <submittedName>
        <fullName evidence="5">PAS domain S-box-containing protein</fullName>
    </submittedName>
</protein>
<dbReference type="SMART" id="SM00091">
    <property type="entry name" value="PAS"/>
    <property type="match status" value="1"/>
</dbReference>
<keyword evidence="6" id="KW-1185">Reference proteome</keyword>
<dbReference type="InterPro" id="IPR011006">
    <property type="entry name" value="CheY-like_superfamily"/>
</dbReference>
<dbReference type="InterPro" id="IPR035965">
    <property type="entry name" value="PAS-like_dom_sf"/>
</dbReference>
<dbReference type="RefSeq" id="WP_083570643.1">
    <property type="nucleotide sequence ID" value="NZ_FQUM01000003.1"/>
</dbReference>
<keyword evidence="2" id="KW-0902">Two-component regulatory system</keyword>
<dbReference type="Pfam" id="PF00072">
    <property type="entry name" value="Response_reg"/>
    <property type="match status" value="1"/>
</dbReference>
<dbReference type="SMART" id="SM00448">
    <property type="entry name" value="REC"/>
    <property type="match status" value="1"/>
</dbReference>
<evidence type="ECO:0000313" key="6">
    <source>
        <dbReference type="Proteomes" id="UP000184164"/>
    </source>
</evidence>
<accession>A0A1M4YEU7</accession>
<organism evidence="5 6">
    <name type="scientific">Mariniphaga anaerophila</name>
    <dbReference type="NCBI Taxonomy" id="1484053"/>
    <lineage>
        <taxon>Bacteria</taxon>
        <taxon>Pseudomonadati</taxon>
        <taxon>Bacteroidota</taxon>
        <taxon>Bacteroidia</taxon>
        <taxon>Marinilabiliales</taxon>
        <taxon>Prolixibacteraceae</taxon>
        <taxon>Mariniphaga</taxon>
    </lineage>
</organism>
<dbReference type="AlphaFoldDB" id="A0A1M4YEU7"/>
<dbReference type="PANTHER" id="PTHR45339">
    <property type="entry name" value="HYBRID SIGNAL TRANSDUCTION HISTIDINE KINASE J"/>
    <property type="match status" value="1"/>
</dbReference>
<sequence length="332" mass="36865">MGNHNKSKNQQLGALKNQIDFLKAIINGDLSFNLGDEKFPLPTQEPEKELRIALAGILSEKDKYRDLFENAPAGYAILDASFHLTEINERGKKLLSIEEDVAGKLFSDFIAEKDLEPFQFFLKGLKAGKDDEESRVTLKNASGVFAFRGVACGVDEKKEQLYRIMFFNTSCAEKTKSEQSNNGNSTETEVLSLDGAPASSPKKVTTDEVLGKLTVLITDDDEIARVYLGELLRNKCKTLLYAKNGKEAVEYIVDGVHVDLVLMDIKMPIMDGYSATIKIKEVNKDIIIVAQTAYALASDREKALAAGCNDYLAKPLVKEDLFSVIEKFFKRA</sequence>
<dbReference type="InterPro" id="IPR001789">
    <property type="entry name" value="Sig_transdc_resp-reg_receiver"/>
</dbReference>
<dbReference type="InterPro" id="IPR000014">
    <property type="entry name" value="PAS"/>
</dbReference>
<evidence type="ECO:0000256" key="3">
    <source>
        <dbReference type="PROSITE-ProRule" id="PRU00169"/>
    </source>
</evidence>
<dbReference type="Pfam" id="PF13188">
    <property type="entry name" value="PAS_8"/>
    <property type="match status" value="1"/>
</dbReference>
<dbReference type="SUPFAM" id="SSF55785">
    <property type="entry name" value="PYP-like sensor domain (PAS domain)"/>
    <property type="match status" value="1"/>
</dbReference>
<dbReference type="Gene3D" id="3.40.50.2300">
    <property type="match status" value="1"/>
</dbReference>
<dbReference type="PROSITE" id="PS50110">
    <property type="entry name" value="RESPONSE_REGULATORY"/>
    <property type="match status" value="1"/>
</dbReference>
<proteinExistence type="predicted"/>
<dbReference type="Gene3D" id="3.30.450.20">
    <property type="entry name" value="PAS domain"/>
    <property type="match status" value="1"/>
</dbReference>
<dbReference type="PANTHER" id="PTHR45339:SF1">
    <property type="entry name" value="HYBRID SIGNAL TRANSDUCTION HISTIDINE KINASE J"/>
    <property type="match status" value="1"/>
</dbReference>
<feature type="domain" description="Response regulatory" evidence="4">
    <location>
        <begin position="214"/>
        <end position="329"/>
    </location>
</feature>
<dbReference type="Proteomes" id="UP000184164">
    <property type="component" value="Unassembled WGS sequence"/>
</dbReference>
<reference evidence="5 6" key="1">
    <citation type="submission" date="2016-11" db="EMBL/GenBank/DDBJ databases">
        <authorList>
            <person name="Jaros S."/>
            <person name="Januszkiewicz K."/>
            <person name="Wedrychowicz H."/>
        </authorList>
    </citation>
    <scope>NUCLEOTIDE SEQUENCE [LARGE SCALE GENOMIC DNA]</scope>
    <source>
        <strain evidence="5 6">DSM 26910</strain>
    </source>
</reference>
<dbReference type="SUPFAM" id="SSF52172">
    <property type="entry name" value="CheY-like"/>
    <property type="match status" value="1"/>
</dbReference>
<keyword evidence="1 3" id="KW-0597">Phosphoprotein</keyword>
<dbReference type="OrthoDB" id="9796457at2"/>
<name>A0A1M4YEU7_9BACT</name>
<evidence type="ECO:0000256" key="1">
    <source>
        <dbReference type="ARBA" id="ARBA00022553"/>
    </source>
</evidence>
<dbReference type="CDD" id="cd17546">
    <property type="entry name" value="REC_hyHK_CKI1_RcsC-like"/>
    <property type="match status" value="1"/>
</dbReference>
<dbReference type="NCBIfam" id="TIGR00229">
    <property type="entry name" value="sensory_box"/>
    <property type="match status" value="1"/>
</dbReference>
<gene>
    <name evidence="5" type="ORF">SAMN05444274_103328</name>
</gene>
<feature type="modified residue" description="4-aspartylphosphate" evidence="3">
    <location>
        <position position="264"/>
    </location>
</feature>